<evidence type="ECO:0000313" key="3">
    <source>
        <dbReference type="Proteomes" id="UP000224567"/>
    </source>
</evidence>
<accession>A0A2G2WBZ9</accession>
<dbReference type="Proteomes" id="UP000224567">
    <property type="component" value="Unassembled WGS sequence"/>
</dbReference>
<comment type="similarity">
    <text evidence="1">Belongs to the SAPS family.</text>
</comment>
<evidence type="ECO:0000256" key="1">
    <source>
        <dbReference type="ARBA" id="ARBA00006180"/>
    </source>
</evidence>
<dbReference type="STRING" id="33114.A0A2G2WBZ9"/>
<reference evidence="3" key="2">
    <citation type="journal article" date="2017" name="J. Anim. Genet.">
        <title>Multiple reference genome sequences of hot pepper reveal the massive evolution of plant disease resistance genes by retroduplication.</title>
        <authorList>
            <person name="Kim S."/>
            <person name="Park J."/>
            <person name="Yeom S.-I."/>
            <person name="Kim Y.-M."/>
            <person name="Seo E."/>
            <person name="Kim K.-T."/>
            <person name="Kim M.-S."/>
            <person name="Lee J.M."/>
            <person name="Cheong K."/>
            <person name="Shin H.-S."/>
            <person name="Kim S.-B."/>
            <person name="Han K."/>
            <person name="Lee J."/>
            <person name="Park M."/>
            <person name="Lee H.-A."/>
            <person name="Lee H.-Y."/>
            <person name="Lee Y."/>
            <person name="Oh S."/>
            <person name="Lee J.H."/>
            <person name="Choi E."/>
            <person name="Choi E."/>
            <person name="Lee S.E."/>
            <person name="Jeon J."/>
            <person name="Kim H."/>
            <person name="Choi G."/>
            <person name="Song H."/>
            <person name="Lee J."/>
            <person name="Lee S.-C."/>
            <person name="Kwon J.-K."/>
            <person name="Lee H.-Y."/>
            <person name="Koo N."/>
            <person name="Hong Y."/>
            <person name="Kim R.W."/>
            <person name="Kang W.-H."/>
            <person name="Huh J.H."/>
            <person name="Kang B.-C."/>
            <person name="Yang T.-J."/>
            <person name="Lee Y.-H."/>
            <person name="Bennetzen J.L."/>
            <person name="Choi D."/>
        </authorList>
    </citation>
    <scope>NUCLEOTIDE SEQUENCE [LARGE SCALE GENOMIC DNA]</scope>
    <source>
        <strain evidence="3">cv. PBC81</strain>
    </source>
</reference>
<sequence>MAPFEDLYGRKCRSPIGWFEVGEAAVSGPDSVFEAMKKVKLIRERLKTVQSRQKSYAAVRRRDLEFEVAYEVELPFELSSVHPIFHVSTLRKYISDVVAVDSSVSADIQENLSFDEIPVEILDFSVRRLRNKEVPLVKVVCQNQSIKGTTWEAEADMRSKYPHLFFANSDQVEVNMSPNKKIVSLSISSPKKGRQCSTNKAYVVSNRRHDLYRQVSSDRKKADQKALFLQRRTRYQESNTQNFLCTAPALLATAEPQLSRQRGITITERLPYCEAGNGLCNNSFIVTTPKGKNIIGCFSTFEVGSTSAPPIEQQHPNTTTTTATGLVVLTNQWHAQKTIPHKTKGSFHCDFQKLLNISSDDKILPTTYGELRSPRGKHRLKIVEFISALLKIGNEVAEDKLISSEIIERILDLFFEYAFNNALHHHVKIEYNKPMLGK</sequence>
<dbReference type="OrthoDB" id="1302096at2759"/>
<dbReference type="Pfam" id="PF04499">
    <property type="entry name" value="SAPS"/>
    <property type="match status" value="1"/>
</dbReference>
<dbReference type="EMBL" id="MLFT02000007">
    <property type="protein sequence ID" value="PHT42699.1"/>
    <property type="molecule type" value="Genomic_DNA"/>
</dbReference>
<dbReference type="PANTHER" id="PTHR46148:SF57">
    <property type="entry name" value="OS12G0499874 PROTEIN"/>
    <property type="match status" value="1"/>
</dbReference>
<dbReference type="InterPro" id="IPR007587">
    <property type="entry name" value="SAPS"/>
</dbReference>
<dbReference type="GO" id="GO:0019903">
    <property type="term" value="F:protein phosphatase binding"/>
    <property type="evidence" value="ECO:0007669"/>
    <property type="project" value="InterPro"/>
</dbReference>
<gene>
    <name evidence="2" type="ORF">CQW23_16724</name>
</gene>
<protein>
    <submittedName>
        <fullName evidence="2">Uncharacterized protein</fullName>
    </submittedName>
</protein>
<organism evidence="2 3">
    <name type="scientific">Capsicum baccatum</name>
    <name type="common">Peruvian pepper</name>
    <dbReference type="NCBI Taxonomy" id="33114"/>
    <lineage>
        <taxon>Eukaryota</taxon>
        <taxon>Viridiplantae</taxon>
        <taxon>Streptophyta</taxon>
        <taxon>Embryophyta</taxon>
        <taxon>Tracheophyta</taxon>
        <taxon>Spermatophyta</taxon>
        <taxon>Magnoliopsida</taxon>
        <taxon>eudicotyledons</taxon>
        <taxon>Gunneridae</taxon>
        <taxon>Pentapetalae</taxon>
        <taxon>asterids</taxon>
        <taxon>lamiids</taxon>
        <taxon>Solanales</taxon>
        <taxon>Solanaceae</taxon>
        <taxon>Solanoideae</taxon>
        <taxon>Capsiceae</taxon>
        <taxon>Capsicum</taxon>
    </lineage>
</organism>
<proteinExistence type="inferred from homology"/>
<keyword evidence="3" id="KW-1185">Reference proteome</keyword>
<comment type="caution">
    <text evidence="2">The sequence shown here is derived from an EMBL/GenBank/DDBJ whole genome shotgun (WGS) entry which is preliminary data.</text>
</comment>
<dbReference type="AlphaFoldDB" id="A0A2G2WBZ9"/>
<name>A0A2G2WBZ9_CAPBA</name>
<evidence type="ECO:0000313" key="2">
    <source>
        <dbReference type="EMBL" id="PHT42699.1"/>
    </source>
</evidence>
<dbReference type="PANTHER" id="PTHR46148">
    <property type="entry name" value="CHROMO DOMAIN-CONTAINING PROTEIN"/>
    <property type="match status" value="1"/>
</dbReference>
<reference evidence="2 3" key="1">
    <citation type="journal article" date="2017" name="Genome Biol.">
        <title>New reference genome sequences of hot pepper reveal the massive evolution of plant disease-resistance genes by retroduplication.</title>
        <authorList>
            <person name="Kim S."/>
            <person name="Park J."/>
            <person name="Yeom S.I."/>
            <person name="Kim Y.M."/>
            <person name="Seo E."/>
            <person name="Kim K.T."/>
            <person name="Kim M.S."/>
            <person name="Lee J.M."/>
            <person name="Cheong K."/>
            <person name="Shin H.S."/>
            <person name="Kim S.B."/>
            <person name="Han K."/>
            <person name="Lee J."/>
            <person name="Park M."/>
            <person name="Lee H.A."/>
            <person name="Lee H.Y."/>
            <person name="Lee Y."/>
            <person name="Oh S."/>
            <person name="Lee J.H."/>
            <person name="Choi E."/>
            <person name="Choi E."/>
            <person name="Lee S.E."/>
            <person name="Jeon J."/>
            <person name="Kim H."/>
            <person name="Choi G."/>
            <person name="Song H."/>
            <person name="Lee J."/>
            <person name="Lee S.C."/>
            <person name="Kwon J.K."/>
            <person name="Lee H.Y."/>
            <person name="Koo N."/>
            <person name="Hong Y."/>
            <person name="Kim R.W."/>
            <person name="Kang W.H."/>
            <person name="Huh J.H."/>
            <person name="Kang B.C."/>
            <person name="Yang T.J."/>
            <person name="Lee Y.H."/>
            <person name="Bennetzen J.L."/>
            <person name="Choi D."/>
        </authorList>
    </citation>
    <scope>NUCLEOTIDE SEQUENCE [LARGE SCALE GENOMIC DNA]</scope>
    <source>
        <strain evidence="3">cv. PBC81</strain>
    </source>
</reference>